<evidence type="ECO:0000313" key="1">
    <source>
        <dbReference type="EMBL" id="RED49639.1"/>
    </source>
</evidence>
<dbReference type="EMBL" id="QRDW01000005">
    <property type="protein sequence ID" value="RED49639.1"/>
    <property type="molecule type" value="Genomic_DNA"/>
</dbReference>
<proteinExistence type="predicted"/>
<dbReference type="AlphaFoldDB" id="A0A3D9HJE9"/>
<dbReference type="InterPro" id="IPR008318">
    <property type="entry name" value="UCP030820"/>
</dbReference>
<sequence length="169" mass="19113">MPLHKNGVQIEDSWTYLGEEESPTLGDRTILSLDQWKQNREQLLEGNHSYGIVLAPLDEVEELRDDLDRIAVIAVTFPTFANGTGFSQAQLLRRMGFKGELRARGHIIQDQYMYLDRCGFDTLETDKENVVEAWKEALSEMTVFGQPSGDDRQPAYLARHAKGNKAAAE</sequence>
<accession>A0A3D9HJE9</accession>
<evidence type="ECO:0000313" key="2">
    <source>
        <dbReference type="Proteomes" id="UP000256845"/>
    </source>
</evidence>
<dbReference type="Pfam" id="PF06073">
    <property type="entry name" value="DUF934"/>
    <property type="match status" value="1"/>
</dbReference>
<dbReference type="Proteomes" id="UP000256845">
    <property type="component" value="Unassembled WGS sequence"/>
</dbReference>
<gene>
    <name evidence="1" type="ORF">DFP90_1059</name>
</gene>
<keyword evidence="2" id="KW-1185">Reference proteome</keyword>
<reference evidence="1 2" key="1">
    <citation type="submission" date="2018-07" db="EMBL/GenBank/DDBJ databases">
        <title>Genomic Encyclopedia of Type Strains, Phase III (KMG-III): the genomes of soil and plant-associated and newly described type strains.</title>
        <authorList>
            <person name="Whitman W."/>
        </authorList>
    </citation>
    <scope>NUCLEOTIDE SEQUENCE [LARGE SCALE GENOMIC DNA]</scope>
    <source>
        <strain evidence="1 2">CECT 8488</strain>
    </source>
</reference>
<dbReference type="OrthoDB" id="9800421at2"/>
<dbReference type="PIRSF" id="PIRSF030820">
    <property type="entry name" value="UCP030820"/>
    <property type="match status" value="1"/>
</dbReference>
<protein>
    <submittedName>
        <fullName evidence="1">Uncharacterized protein (DUF934 family)</fullName>
    </submittedName>
</protein>
<organism evidence="1 2">
    <name type="scientific">Aestuariispira insulae</name>
    <dbReference type="NCBI Taxonomy" id="1461337"/>
    <lineage>
        <taxon>Bacteria</taxon>
        <taxon>Pseudomonadati</taxon>
        <taxon>Pseudomonadota</taxon>
        <taxon>Alphaproteobacteria</taxon>
        <taxon>Rhodospirillales</taxon>
        <taxon>Kiloniellaceae</taxon>
        <taxon>Aestuariispira</taxon>
    </lineage>
</organism>
<name>A0A3D9HJE9_9PROT</name>
<dbReference type="RefSeq" id="WP_115936899.1">
    <property type="nucleotide sequence ID" value="NZ_QRDW01000005.1"/>
</dbReference>
<comment type="caution">
    <text evidence="1">The sequence shown here is derived from an EMBL/GenBank/DDBJ whole genome shotgun (WGS) entry which is preliminary data.</text>
</comment>